<dbReference type="RefSeq" id="XP_035696507.1">
    <property type="nucleotide sequence ID" value="XM_035840614.1"/>
</dbReference>
<reference evidence="4" key="2">
    <citation type="submission" date="2025-08" db="UniProtKB">
        <authorList>
            <consortium name="RefSeq"/>
        </authorList>
    </citation>
    <scope>IDENTIFICATION</scope>
    <source>
        <strain evidence="4">S238N-H82</strain>
        <tissue evidence="4">Testes</tissue>
    </source>
</reference>
<dbReference type="KEGG" id="bfo:118429967"/>
<feature type="domain" description="CCHC-type" evidence="2">
    <location>
        <begin position="391"/>
        <end position="407"/>
    </location>
</feature>
<feature type="compositionally biased region" description="Basic and acidic residues" evidence="1">
    <location>
        <begin position="132"/>
        <end position="157"/>
    </location>
</feature>
<dbReference type="PANTHER" id="PTHR35558">
    <property type="entry name" value="SGNH_HYDRO DOMAIN-CONTAINING PROTEIN"/>
    <property type="match status" value="1"/>
</dbReference>
<evidence type="ECO:0000259" key="2">
    <source>
        <dbReference type="SMART" id="SM00343"/>
    </source>
</evidence>
<protein>
    <submittedName>
        <fullName evidence="4">Uncharacterized protein LOC118429967</fullName>
    </submittedName>
</protein>
<feature type="compositionally biased region" description="Basic residues" evidence="1">
    <location>
        <begin position="39"/>
        <end position="48"/>
    </location>
</feature>
<feature type="region of interest" description="Disordered" evidence="1">
    <location>
        <begin position="1"/>
        <end position="208"/>
    </location>
</feature>
<dbReference type="Proteomes" id="UP000001554">
    <property type="component" value="Chromosome 14"/>
</dbReference>
<feature type="compositionally biased region" description="Low complexity" evidence="1">
    <location>
        <begin position="158"/>
        <end position="172"/>
    </location>
</feature>
<dbReference type="GO" id="GO:0003676">
    <property type="term" value="F:nucleic acid binding"/>
    <property type="evidence" value="ECO:0007669"/>
    <property type="project" value="InterPro"/>
</dbReference>
<dbReference type="GO" id="GO:0008270">
    <property type="term" value="F:zinc ion binding"/>
    <property type="evidence" value="ECO:0007669"/>
    <property type="project" value="InterPro"/>
</dbReference>
<feature type="domain" description="CCHC-type" evidence="2">
    <location>
        <begin position="450"/>
        <end position="466"/>
    </location>
</feature>
<feature type="compositionally biased region" description="Low complexity" evidence="1">
    <location>
        <begin position="189"/>
        <end position="202"/>
    </location>
</feature>
<evidence type="ECO:0000256" key="1">
    <source>
        <dbReference type="SAM" id="MobiDB-lite"/>
    </source>
</evidence>
<gene>
    <name evidence="4" type="primary">LOC118429967</name>
</gene>
<name>A0A9J7M8J0_BRAFL</name>
<proteinExistence type="predicted"/>
<evidence type="ECO:0000313" key="3">
    <source>
        <dbReference type="Proteomes" id="UP000001554"/>
    </source>
</evidence>
<dbReference type="OMA" id="CENNTHG"/>
<dbReference type="SMART" id="SM00343">
    <property type="entry name" value="ZnF_C2HC"/>
    <property type="match status" value="2"/>
</dbReference>
<dbReference type="AlphaFoldDB" id="A0A9J7M8J0"/>
<dbReference type="InterPro" id="IPR001878">
    <property type="entry name" value="Znf_CCHC"/>
</dbReference>
<keyword evidence="3" id="KW-1185">Reference proteome</keyword>
<reference evidence="3" key="1">
    <citation type="journal article" date="2020" name="Nat. Ecol. Evol.">
        <title>Deeply conserved synteny resolves early events in vertebrate evolution.</title>
        <authorList>
            <person name="Simakov O."/>
            <person name="Marletaz F."/>
            <person name="Yue J.X."/>
            <person name="O'Connell B."/>
            <person name="Jenkins J."/>
            <person name="Brandt A."/>
            <person name="Calef R."/>
            <person name="Tung C.H."/>
            <person name="Huang T.K."/>
            <person name="Schmutz J."/>
            <person name="Satoh N."/>
            <person name="Yu J.K."/>
            <person name="Putnam N.H."/>
            <person name="Green R.E."/>
            <person name="Rokhsar D.S."/>
        </authorList>
    </citation>
    <scope>NUCLEOTIDE SEQUENCE [LARGE SCALE GENOMIC DNA]</scope>
    <source>
        <strain evidence="3">S238N-H82</strain>
    </source>
</reference>
<organism evidence="3 4">
    <name type="scientific">Branchiostoma floridae</name>
    <name type="common">Florida lancelet</name>
    <name type="synonym">Amphioxus</name>
    <dbReference type="NCBI Taxonomy" id="7739"/>
    <lineage>
        <taxon>Eukaryota</taxon>
        <taxon>Metazoa</taxon>
        <taxon>Chordata</taxon>
        <taxon>Cephalochordata</taxon>
        <taxon>Leptocardii</taxon>
        <taxon>Amphioxiformes</taxon>
        <taxon>Branchiostomatidae</taxon>
        <taxon>Branchiostoma</taxon>
    </lineage>
</organism>
<dbReference type="PANTHER" id="PTHR35558:SF1">
    <property type="entry name" value="ENDONUCLEASE_EXONUCLEASE_PHOSPHATASE DOMAIN-CONTAINING PROTEIN"/>
    <property type="match status" value="1"/>
</dbReference>
<evidence type="ECO:0000313" key="4">
    <source>
        <dbReference type="RefSeq" id="XP_035696507.1"/>
    </source>
</evidence>
<feature type="compositionally biased region" description="Basic residues" evidence="1">
    <location>
        <begin position="107"/>
        <end position="118"/>
    </location>
</feature>
<sequence length="480" mass="53658">MGSVPRKQKEWKVKMTGCDSENGQSSIVKGGTPPGQKVYKGKKSKRKSLVQIPNTATVSGIRDSSSRPELDSFQLRMASGTRSGRALQRLEAYNNSPTRTTEDKNKNKGKNKDKRKNRNKDNQQEDETVMGELRRLREEVAKYKAAEEQRQQVDNQHHGGTQQQVGSQQLQVEDQRQGDIELQRQRENQSQGVTQEQQQGTGDNDPRQRQLPAAVQGQLGAAALMAQGVVKHFSGVGVAQNTGTSSILPTVSGDMKKKIWAHQYIPLETLLKSDDLEPEGGRMLLVFDPTNPNNPMSLSKKKPPKIASWQKWVEAYQVLMLTMLENEPGRARELVGYQCLIMEAAAKFPLQTWLKYDEKFRKSVSEDPTKRWDQIDVQLWVVCFTLAPRAMCTICHSPSHWAKECPAKAVTSKPGSSSVRPKPGQANPGFCYGFNSPWGCNRVPCGFKHVCSRCENNTHGKHNCPGVNPRVTSKTGTQYN</sequence>
<feature type="compositionally biased region" description="Basic and acidic residues" evidence="1">
    <location>
        <begin position="173"/>
        <end position="187"/>
    </location>
</feature>
<dbReference type="GeneID" id="118429967"/>
<accession>A0A9J7M8J0</accession>